<keyword evidence="2" id="KW-1185">Reference proteome</keyword>
<dbReference type="RefSeq" id="WP_279296551.1">
    <property type="nucleotide sequence ID" value="NZ_JAOTIF010000004.1"/>
</dbReference>
<dbReference type="PROSITE" id="PS51257">
    <property type="entry name" value="PROKAR_LIPOPROTEIN"/>
    <property type="match status" value="1"/>
</dbReference>
<organism evidence="1 2">
    <name type="scientific">Paraflavisolibacter caeni</name>
    <dbReference type="NCBI Taxonomy" id="2982496"/>
    <lineage>
        <taxon>Bacteria</taxon>
        <taxon>Pseudomonadati</taxon>
        <taxon>Bacteroidota</taxon>
        <taxon>Chitinophagia</taxon>
        <taxon>Chitinophagales</taxon>
        <taxon>Chitinophagaceae</taxon>
        <taxon>Paraflavisolibacter</taxon>
    </lineage>
</organism>
<dbReference type="Proteomes" id="UP001155483">
    <property type="component" value="Unassembled WGS sequence"/>
</dbReference>
<reference evidence="1" key="1">
    <citation type="submission" date="2022-09" db="EMBL/GenBank/DDBJ databases">
        <authorList>
            <person name="Yuan C."/>
            <person name="Ke Z."/>
        </authorList>
    </citation>
    <scope>NUCLEOTIDE SEQUENCE</scope>
    <source>
        <strain evidence="1">LB-8</strain>
    </source>
</reference>
<accession>A0A9X3B7E6</accession>
<gene>
    <name evidence="1" type="ORF">OCK74_08285</name>
</gene>
<evidence type="ECO:0000313" key="1">
    <source>
        <dbReference type="EMBL" id="MCU7549110.1"/>
    </source>
</evidence>
<reference evidence="1" key="2">
    <citation type="submission" date="2023-04" db="EMBL/GenBank/DDBJ databases">
        <title>Paracnuella aquatica gen. nov., sp. nov., a member of the family Chitinophagaceae isolated from a hot spring.</title>
        <authorList>
            <person name="Wang C."/>
        </authorList>
    </citation>
    <scope>NUCLEOTIDE SEQUENCE</scope>
    <source>
        <strain evidence="1">LB-8</strain>
    </source>
</reference>
<evidence type="ECO:0000313" key="2">
    <source>
        <dbReference type="Proteomes" id="UP001155483"/>
    </source>
</evidence>
<sequence length="238" mass="27323">MKQVTFILAILMLLLGSCKKDYFKPPQNGKYKPDVRPERFTNSTHITNPWTPYEPGKKYIFEGKSEEGQERIIEQRLNTTKKILNITCVIVDFKAYVDGKLAEQASDWYAQDNDGTLWYFGEKVNNYNEDGTLKDHEGSWEAGVDGAQPGIIMLAKPKKGISYLEEYYLNHAEDEAEVLETGITVTTPLGTFNDCIKTKNFTRLEPDIIEYKYYAPGYGVIKEMNQTEKEEIFLKAIE</sequence>
<dbReference type="EMBL" id="JAOTIF010000004">
    <property type="protein sequence ID" value="MCU7549110.1"/>
    <property type="molecule type" value="Genomic_DNA"/>
</dbReference>
<dbReference type="Gene3D" id="2.40.360.20">
    <property type="match status" value="1"/>
</dbReference>
<proteinExistence type="predicted"/>
<name>A0A9X3B7E6_9BACT</name>
<comment type="caution">
    <text evidence="1">The sequence shown here is derived from an EMBL/GenBank/DDBJ whole genome shotgun (WGS) entry which is preliminary data.</text>
</comment>
<dbReference type="AlphaFoldDB" id="A0A9X3B7E6"/>
<protein>
    <recommendedName>
        <fullName evidence="3">Lipoprotein</fullName>
    </recommendedName>
</protein>
<evidence type="ECO:0008006" key="3">
    <source>
        <dbReference type="Google" id="ProtNLM"/>
    </source>
</evidence>